<dbReference type="GO" id="GO:0033744">
    <property type="term" value="F:L-methionine:thioredoxin-disulfide S-oxidoreductase activity"/>
    <property type="evidence" value="ECO:0007669"/>
    <property type="project" value="RHEA"/>
</dbReference>
<proteinExistence type="inferred from homology"/>
<accession>A0A0U5F354</accession>
<evidence type="ECO:0000256" key="2">
    <source>
        <dbReference type="ARBA" id="ARBA00047806"/>
    </source>
</evidence>
<dbReference type="RefSeq" id="WP_058988902.1">
    <property type="nucleotide sequence ID" value="NZ_JAMZAG010000008.1"/>
</dbReference>
<comment type="catalytic activity">
    <reaction evidence="2 4">
        <text>L-methionyl-[protein] + [thioredoxin]-disulfide + H2O = L-methionyl-(S)-S-oxide-[protein] + [thioredoxin]-dithiol</text>
        <dbReference type="Rhea" id="RHEA:14217"/>
        <dbReference type="Rhea" id="RHEA-COMP:10698"/>
        <dbReference type="Rhea" id="RHEA-COMP:10700"/>
        <dbReference type="Rhea" id="RHEA-COMP:12313"/>
        <dbReference type="Rhea" id="RHEA-COMP:12315"/>
        <dbReference type="ChEBI" id="CHEBI:15377"/>
        <dbReference type="ChEBI" id="CHEBI:16044"/>
        <dbReference type="ChEBI" id="CHEBI:29950"/>
        <dbReference type="ChEBI" id="CHEBI:44120"/>
        <dbReference type="ChEBI" id="CHEBI:50058"/>
        <dbReference type="EC" id="1.8.4.11"/>
    </reaction>
</comment>
<evidence type="ECO:0000259" key="5">
    <source>
        <dbReference type="Pfam" id="PF01625"/>
    </source>
</evidence>
<gene>
    <name evidence="4 6" type="primary">msrA</name>
    <name evidence="6" type="ORF">ASN_3608</name>
</gene>
<evidence type="ECO:0000313" key="7">
    <source>
        <dbReference type="Proteomes" id="UP000056109"/>
    </source>
</evidence>
<dbReference type="GO" id="GO:0008113">
    <property type="term" value="F:peptide-methionine (S)-S-oxide reductase activity"/>
    <property type="evidence" value="ECO:0007669"/>
    <property type="project" value="UniProtKB-UniRule"/>
</dbReference>
<feature type="active site" evidence="4">
    <location>
        <position position="11"/>
    </location>
</feature>
<reference evidence="7" key="1">
    <citation type="submission" date="2014-09" db="EMBL/GenBank/DDBJ databases">
        <authorList>
            <person name="Illeghems K.G."/>
        </authorList>
    </citation>
    <scope>NUCLEOTIDE SEQUENCE [LARGE SCALE GENOMIC DNA]</scope>
    <source>
        <strain evidence="7">108B</strain>
    </source>
</reference>
<dbReference type="EMBL" id="LN606600">
    <property type="protein sequence ID" value="CEF42833.1"/>
    <property type="molecule type" value="Genomic_DNA"/>
</dbReference>
<dbReference type="HAMAP" id="MF_01401">
    <property type="entry name" value="MsrA"/>
    <property type="match status" value="1"/>
</dbReference>
<comment type="function">
    <text evidence="4">Has an important function as a repair enzyme for proteins that have been inactivated by oxidation. Catalyzes the reversible oxidation-reduction of methionine sulfoxide in proteins to methionine.</text>
</comment>
<dbReference type="GeneID" id="34784551"/>
<organism evidence="6 7">
    <name type="scientific">Acetobacter senegalensis</name>
    <dbReference type="NCBI Taxonomy" id="446692"/>
    <lineage>
        <taxon>Bacteria</taxon>
        <taxon>Pseudomonadati</taxon>
        <taxon>Pseudomonadota</taxon>
        <taxon>Alphaproteobacteria</taxon>
        <taxon>Acetobacterales</taxon>
        <taxon>Acetobacteraceae</taxon>
        <taxon>Acetobacter</taxon>
    </lineage>
</organism>
<feature type="domain" description="Peptide methionine sulphoxide reductase MsrA" evidence="5">
    <location>
        <begin position="4"/>
        <end position="156"/>
    </location>
</feature>
<dbReference type="InterPro" id="IPR002569">
    <property type="entry name" value="Met_Sox_Rdtase_MsrA_dom"/>
</dbReference>
<dbReference type="Gene3D" id="3.30.1060.10">
    <property type="entry name" value="Peptide methionine sulphoxide reductase MsrA"/>
    <property type="match status" value="1"/>
</dbReference>
<dbReference type="Proteomes" id="UP000056109">
    <property type="component" value="Chromosome I"/>
</dbReference>
<dbReference type="KEGG" id="asz:ASN_3608"/>
<dbReference type="PANTHER" id="PTHR43774:SF1">
    <property type="entry name" value="PEPTIDE METHIONINE SULFOXIDE REDUCTASE MSRA 2"/>
    <property type="match status" value="1"/>
</dbReference>
<dbReference type="NCBIfam" id="TIGR00401">
    <property type="entry name" value="msrA"/>
    <property type="match status" value="1"/>
</dbReference>
<dbReference type="AlphaFoldDB" id="A0A0U5F354"/>
<keyword evidence="7" id="KW-1185">Reference proteome</keyword>
<evidence type="ECO:0000256" key="1">
    <source>
        <dbReference type="ARBA" id="ARBA00023002"/>
    </source>
</evidence>
<dbReference type="PATRIC" id="fig|446692.3.peg.3833"/>
<comment type="catalytic activity">
    <reaction evidence="3 4">
        <text>[thioredoxin]-disulfide + L-methionine + H2O = L-methionine (S)-S-oxide + [thioredoxin]-dithiol</text>
        <dbReference type="Rhea" id="RHEA:19993"/>
        <dbReference type="Rhea" id="RHEA-COMP:10698"/>
        <dbReference type="Rhea" id="RHEA-COMP:10700"/>
        <dbReference type="ChEBI" id="CHEBI:15377"/>
        <dbReference type="ChEBI" id="CHEBI:29950"/>
        <dbReference type="ChEBI" id="CHEBI:50058"/>
        <dbReference type="ChEBI" id="CHEBI:57844"/>
        <dbReference type="ChEBI" id="CHEBI:58772"/>
        <dbReference type="EC" id="1.8.4.11"/>
    </reaction>
</comment>
<keyword evidence="1 4" id="KW-0560">Oxidoreductase</keyword>
<evidence type="ECO:0000256" key="3">
    <source>
        <dbReference type="ARBA" id="ARBA00048782"/>
    </source>
</evidence>
<name>A0A0U5F354_9PROT</name>
<protein>
    <recommendedName>
        <fullName evidence="4">Peptide methionine sulfoxide reductase MsrA</fullName>
        <shortName evidence="4">Protein-methionine-S-oxide reductase</shortName>
        <ecNumber evidence="4">1.8.4.11</ecNumber>
    </recommendedName>
    <alternativeName>
        <fullName evidence="4">Peptide-methionine (S)-S-oxide reductase</fullName>
        <shortName evidence="4">Peptide Met(O) reductase</shortName>
    </alternativeName>
</protein>
<evidence type="ECO:0000256" key="4">
    <source>
        <dbReference type="HAMAP-Rule" id="MF_01401"/>
    </source>
</evidence>
<dbReference type="Pfam" id="PF01625">
    <property type="entry name" value="PMSR"/>
    <property type="match status" value="1"/>
</dbReference>
<dbReference type="PANTHER" id="PTHR43774">
    <property type="entry name" value="PEPTIDE METHIONINE SULFOXIDE REDUCTASE"/>
    <property type="match status" value="1"/>
</dbReference>
<dbReference type="InterPro" id="IPR036509">
    <property type="entry name" value="Met_Sox_Rdtase_MsrA_sf"/>
</dbReference>
<sequence>MPDTAILGGGCFWCVEAVLRDMRGILSLTPGYAGGSTDHPTYKQVCSGNTGHAEVVKVEFDPHTISYDDLLRIFYTLHDPTTLNRQGNDIGTQYRSIIFYKDEQQKEGALAVRAEIEKQDLWEAPLVTAIEPLTTFWPAEEMHHDYYERNPGTGYCAAVIAPKVAKMRKVFAALYSA</sequence>
<dbReference type="EC" id="1.8.4.11" evidence="4"/>
<comment type="similarity">
    <text evidence="4">Belongs to the MsrA Met sulfoxide reductase family.</text>
</comment>
<evidence type="ECO:0000313" key="6">
    <source>
        <dbReference type="EMBL" id="CEF42833.1"/>
    </source>
</evidence>
<dbReference type="SUPFAM" id="SSF55068">
    <property type="entry name" value="Peptide methionine sulfoxide reductase"/>
    <property type="match status" value="1"/>
</dbReference>